<feature type="compositionally biased region" description="Basic and acidic residues" evidence="1">
    <location>
        <begin position="528"/>
        <end position="545"/>
    </location>
</feature>
<protein>
    <submittedName>
        <fullName evidence="3">Glutamate-rich 3</fullName>
    </submittedName>
</protein>
<feature type="compositionally biased region" description="Basic and acidic residues" evidence="1">
    <location>
        <begin position="496"/>
        <end position="514"/>
    </location>
</feature>
<feature type="compositionally biased region" description="Basic residues" evidence="1">
    <location>
        <begin position="226"/>
        <end position="235"/>
    </location>
</feature>
<feature type="region of interest" description="Disordered" evidence="1">
    <location>
        <begin position="281"/>
        <end position="326"/>
    </location>
</feature>
<feature type="region of interest" description="Disordered" evidence="1">
    <location>
        <begin position="451"/>
        <end position="599"/>
    </location>
</feature>
<feature type="compositionally biased region" description="Acidic residues" evidence="1">
    <location>
        <begin position="515"/>
        <end position="527"/>
    </location>
</feature>
<reference evidence="3" key="1">
    <citation type="submission" date="2025-08" db="UniProtKB">
        <authorList>
            <consortium name="Ensembl"/>
        </authorList>
    </citation>
    <scope>IDENTIFICATION</scope>
</reference>
<reference evidence="3" key="2">
    <citation type="submission" date="2025-09" db="UniProtKB">
        <authorList>
            <consortium name="Ensembl"/>
        </authorList>
    </citation>
    <scope>IDENTIFICATION</scope>
</reference>
<feature type="domain" description="DUF4590" evidence="2">
    <location>
        <begin position="345"/>
        <end position="458"/>
    </location>
</feature>
<dbReference type="Proteomes" id="UP000261540">
    <property type="component" value="Unplaced"/>
</dbReference>
<feature type="compositionally biased region" description="Acidic residues" evidence="1">
    <location>
        <begin position="710"/>
        <end position="719"/>
    </location>
</feature>
<organism evidence="3 4">
    <name type="scientific">Paramormyrops kingsleyae</name>
    <dbReference type="NCBI Taxonomy" id="1676925"/>
    <lineage>
        <taxon>Eukaryota</taxon>
        <taxon>Metazoa</taxon>
        <taxon>Chordata</taxon>
        <taxon>Craniata</taxon>
        <taxon>Vertebrata</taxon>
        <taxon>Euteleostomi</taxon>
        <taxon>Actinopterygii</taxon>
        <taxon>Neopterygii</taxon>
        <taxon>Teleostei</taxon>
        <taxon>Osteoglossocephala</taxon>
        <taxon>Osteoglossomorpha</taxon>
        <taxon>Osteoglossiformes</taxon>
        <taxon>Mormyridae</taxon>
        <taxon>Paramormyrops</taxon>
    </lineage>
</organism>
<dbReference type="InterPro" id="IPR048257">
    <property type="entry name" value="DUF4590"/>
</dbReference>
<dbReference type="Ensembl" id="ENSPKIT00000008804.1">
    <property type="protein sequence ID" value="ENSPKIP00000028029.1"/>
    <property type="gene ID" value="ENSPKIG00000009840.1"/>
</dbReference>
<dbReference type="GeneTree" id="ENSGT00530000064485"/>
<dbReference type="PANTHER" id="PTHR23034">
    <property type="entry name" value="GLUTAMATE-RICH PROTEIN 3"/>
    <property type="match status" value="1"/>
</dbReference>
<proteinExistence type="predicted"/>
<feature type="compositionally biased region" description="Basic and acidic residues" evidence="1">
    <location>
        <begin position="682"/>
        <end position="696"/>
    </location>
</feature>
<feature type="region of interest" description="Disordered" evidence="1">
    <location>
        <begin position="157"/>
        <end position="240"/>
    </location>
</feature>
<feature type="compositionally biased region" description="Low complexity" evidence="1">
    <location>
        <begin position="183"/>
        <end position="198"/>
    </location>
</feature>
<feature type="region of interest" description="Disordered" evidence="1">
    <location>
        <begin position="614"/>
        <end position="789"/>
    </location>
</feature>
<name>A0A3B3SBB0_9TELE</name>
<keyword evidence="4" id="KW-1185">Reference proteome</keyword>
<evidence type="ECO:0000256" key="1">
    <source>
        <dbReference type="SAM" id="MobiDB-lite"/>
    </source>
</evidence>
<feature type="compositionally biased region" description="Basic and acidic residues" evidence="1">
    <location>
        <begin position="720"/>
        <end position="743"/>
    </location>
</feature>
<evidence type="ECO:0000259" key="2">
    <source>
        <dbReference type="Pfam" id="PF15257"/>
    </source>
</evidence>
<dbReference type="InterPro" id="IPR027962">
    <property type="entry name" value="ERICH3"/>
</dbReference>
<sequence>MVGTLAQHRHVAAPSNGAWQRREAQGASAQSRDAADRSGTWPGSAAVMSHPNAGLLSAYNSLTDKHLAGYFNNTRIRRHLLRVGLITRSGSIVPDKEYKHKLMRKEHQRHMRECLAHAIFHKVLDIERHHQTQIKRRLEDFAQRERVNKIKVERSRRYEEESITVLSPKPPSGPRNGYAQHTGPELEPSESSESLGSSRPNTAPGKMQRPVRLQPISNDTSAPTHRPSRSTRRPHAAVQDTGQLTCCTLDREMLRRVATGRFSSGISPYRLPVINNFITPVPPPPPPKGTGRSVKGTPNGTVRGRKLRPTTAPSVPMVTKESRFPKTSTHSNVSVTMVYFGKSVHLSHDDVELRDEVKVFQQHCGGENICVYRGKLMEGECFRFVSRRHRGFPFSLTFFLNGMQVERLSSCCEFRHRGGARLGGKHGHFGFTSVAGASPCYRCIIAMGLDKKPTPPPKRTKGDSETDGFMAASSDMVRDEDEIRSSRSCECGNIPTDREQRDDQSESKWGGAKDDYEEDFEGEEERAEEGKPRPDHHSNGEEGRPESPGAGNGVYTDSEAEEDHPREKRSLSRSSRSATFSSRGSKGDSGSEAEEVKESIDEARVSLASCAVSKAELRDEEPDLDLEEHVRVDDGGAASLPGDETHHQSLGESMDTRSTGDAENMTEIQTGTTAPAEAETTDWEHCQDAMERDGLKDPPASSQTVTEGAAPEEEDTQEVEFERAKSVQEKLAEAIMKEAHCSSEPEFSDTSTDEEEESSSVPRRTPDENLMGISLAFPGDRPSTQHIPS</sequence>
<dbReference type="PANTHER" id="PTHR23034:SF2">
    <property type="entry name" value="GLUTAMATE-RICH PROTEIN 3"/>
    <property type="match status" value="1"/>
</dbReference>
<accession>A0A3B3SBB0</accession>
<feature type="region of interest" description="Disordered" evidence="1">
    <location>
        <begin position="1"/>
        <end position="46"/>
    </location>
</feature>
<dbReference type="STRING" id="1676925.ENSPKIP00000028029"/>
<feature type="compositionally biased region" description="Basic and acidic residues" evidence="1">
    <location>
        <begin position="643"/>
        <end position="660"/>
    </location>
</feature>
<dbReference type="AlphaFoldDB" id="A0A3B3SBB0"/>
<evidence type="ECO:0000313" key="4">
    <source>
        <dbReference type="Proteomes" id="UP000261540"/>
    </source>
</evidence>
<feature type="compositionally biased region" description="Low complexity" evidence="1">
    <location>
        <begin position="572"/>
        <end position="584"/>
    </location>
</feature>
<dbReference type="Pfam" id="PF15257">
    <property type="entry name" value="DUF4590"/>
    <property type="match status" value="1"/>
</dbReference>
<evidence type="ECO:0000313" key="3">
    <source>
        <dbReference type="Ensembl" id="ENSPKIP00000028029.1"/>
    </source>
</evidence>